<feature type="domain" description="Bicarbonate transporter-like transmembrane" evidence="7">
    <location>
        <begin position="233"/>
        <end position="370"/>
    </location>
</feature>
<dbReference type="EMBL" id="LUEZ02000107">
    <property type="protein sequence ID" value="RDB17822.1"/>
    <property type="molecule type" value="Genomic_DNA"/>
</dbReference>
<evidence type="ECO:0000256" key="3">
    <source>
        <dbReference type="ARBA" id="ARBA00022989"/>
    </source>
</evidence>
<dbReference type="CDD" id="cd07061">
    <property type="entry name" value="HP_HAP_like"/>
    <property type="match status" value="1"/>
</dbReference>
<dbReference type="InterPro" id="IPR029033">
    <property type="entry name" value="His_PPase_superfam"/>
</dbReference>
<evidence type="ECO:0000256" key="4">
    <source>
        <dbReference type="ARBA" id="ARBA00023136"/>
    </source>
</evidence>
<dbReference type="Pfam" id="PF00328">
    <property type="entry name" value="His_Phos_2"/>
    <property type="match status" value="1"/>
</dbReference>
<dbReference type="InterPro" id="IPR000560">
    <property type="entry name" value="His_Pase_clade-2"/>
</dbReference>
<feature type="transmembrane region" description="Helical" evidence="6">
    <location>
        <begin position="799"/>
        <end position="825"/>
    </location>
</feature>
<dbReference type="GO" id="GO:0080139">
    <property type="term" value="F:borate efflux transmembrane transporter activity"/>
    <property type="evidence" value="ECO:0007669"/>
    <property type="project" value="TreeGrafter"/>
</dbReference>
<dbReference type="InterPro" id="IPR011531">
    <property type="entry name" value="HCO3_transpt-like_TM_dom"/>
</dbReference>
<name>A0A369J906_HYPMA</name>
<dbReference type="Pfam" id="PF00955">
    <property type="entry name" value="HCO3_cotransp"/>
    <property type="match status" value="2"/>
</dbReference>
<reference evidence="8" key="1">
    <citation type="submission" date="2018-04" db="EMBL/GenBank/DDBJ databases">
        <title>Whole genome sequencing of Hypsizygus marmoreus.</title>
        <authorList>
            <person name="Choi I.-G."/>
            <person name="Min B."/>
            <person name="Kim J.-G."/>
            <person name="Kim S."/>
            <person name="Oh Y.-L."/>
            <person name="Kong W.-S."/>
            <person name="Park H."/>
            <person name="Jeong J."/>
            <person name="Song E.-S."/>
        </authorList>
    </citation>
    <scope>NUCLEOTIDE SEQUENCE [LARGE SCALE GENOMIC DNA]</scope>
    <source>
        <strain evidence="8">51987-8</strain>
    </source>
</reference>
<evidence type="ECO:0000256" key="2">
    <source>
        <dbReference type="ARBA" id="ARBA00022692"/>
    </source>
</evidence>
<dbReference type="Proteomes" id="UP000076154">
    <property type="component" value="Unassembled WGS sequence"/>
</dbReference>
<dbReference type="GO" id="GO:0005452">
    <property type="term" value="F:solute:inorganic anion antiporter activity"/>
    <property type="evidence" value="ECO:0007669"/>
    <property type="project" value="InterPro"/>
</dbReference>
<dbReference type="PANTHER" id="PTHR11453">
    <property type="entry name" value="ANION EXCHANGE PROTEIN"/>
    <property type="match status" value="1"/>
</dbReference>
<dbReference type="GO" id="GO:0006820">
    <property type="term" value="P:monoatomic anion transport"/>
    <property type="evidence" value="ECO:0007669"/>
    <property type="project" value="InterPro"/>
</dbReference>
<evidence type="ECO:0000256" key="6">
    <source>
        <dbReference type="SAM" id="Phobius"/>
    </source>
</evidence>
<protein>
    <recommendedName>
        <fullName evidence="7">Bicarbonate transporter-like transmembrane domain-containing protein</fullName>
    </recommendedName>
</protein>
<dbReference type="Gene3D" id="3.40.50.1240">
    <property type="entry name" value="Phosphoglycerate mutase-like"/>
    <property type="match status" value="1"/>
</dbReference>
<dbReference type="InParanoid" id="A0A369J906"/>
<dbReference type="AlphaFoldDB" id="A0A369J906"/>
<feature type="domain" description="Bicarbonate transporter-like transmembrane" evidence="7">
    <location>
        <begin position="12"/>
        <end position="192"/>
    </location>
</feature>
<feature type="transmembrane region" description="Helical" evidence="6">
    <location>
        <begin position="12"/>
        <end position="34"/>
    </location>
</feature>
<dbReference type="GO" id="GO:0005886">
    <property type="term" value="C:plasma membrane"/>
    <property type="evidence" value="ECO:0007669"/>
    <property type="project" value="TreeGrafter"/>
</dbReference>
<feature type="transmembrane region" description="Helical" evidence="6">
    <location>
        <begin position="315"/>
        <end position="348"/>
    </location>
</feature>
<gene>
    <name evidence="8" type="ORF">Hypma_000808</name>
</gene>
<comment type="caution">
    <text evidence="8">The sequence shown here is derived from an EMBL/GenBank/DDBJ whole genome shotgun (WGS) entry which is preliminary data.</text>
</comment>
<feature type="transmembrane region" description="Helical" evidence="6">
    <location>
        <begin position="143"/>
        <end position="163"/>
    </location>
</feature>
<dbReference type="GO" id="GO:0050801">
    <property type="term" value="P:monoatomic ion homeostasis"/>
    <property type="evidence" value="ECO:0007669"/>
    <property type="project" value="TreeGrafter"/>
</dbReference>
<evidence type="ECO:0000313" key="8">
    <source>
        <dbReference type="EMBL" id="RDB17822.1"/>
    </source>
</evidence>
<dbReference type="SUPFAM" id="SSF53254">
    <property type="entry name" value="Phosphoglycerate mutase-like"/>
    <property type="match status" value="1"/>
</dbReference>
<feature type="transmembrane region" description="Helical" evidence="6">
    <location>
        <begin position="105"/>
        <end position="122"/>
    </location>
</feature>
<proteinExistence type="predicted"/>
<keyword evidence="3 6" id="KW-1133">Transmembrane helix</keyword>
<sequence>MLRPIPPPAPAYISRCAFVSIILALLMLVTSFLLQSLSQKSFFHRHVRRFLADYGMPISLIASSAMAYWGRFNAANPATLPVGSAFQPAGGREWLVRFWELDGKWVGIALPFGIVLWILFFFDHNVSSLMAQSSEFPLRKPPGFHWDFFLLGVTTFIAGLLGVPAPNGLIPQAPIHTTSLLVMGRHPGKDKDEVEVAAPQFRTQSHSSNLEPEGDVEGDGKPPADDFTTEFPVAVVEQRVSNLAQGALCLILLTGPFLHVLGLIPRGVLAGLFWFMGADALRGNGITQKIFYFLSDRTLTPVDEPLRKVRKSRILLFVAVQLVGFGATFAITQTIAAIGFPVIIMLLLPLRVFGIPRLPFTAEELAILDGPTASPFPKSFIKIAGPFSAQRSPRYTMATSDSKVLGVVLLVRHGDRQGFYQNPSTYTPSDTVLTPLGNQQEFQLGQKLRSLYLNSSSPSFIAEINSTIVNDAQLRIRADAGGEGGVILNSALSLLQGLYPANSGYNTTLANGTTITGPLGGYQYIPIESVEPENDISLEGWTSCGTFAKATSEFYNSTEFRQMANENDEFLKALPPYLDGRPVKFENMWNIFDFMFVQSIHNEAFLKALPPTYLERARHLANYHEYGVFSSPQPSGIRNIAGHTILPSILDGFTSITDSKDPVKFVYHAISYKPFISLFNLTRAAETNPDLAGIVNFAAALALEVRQPSSGGAPVLRFNFKNGTDDADFKTYKFLDSSETDVPLSDFVNYMEPLALKSTSEWCTVCENTQDRGCAELSLAASTAVQQHKPRIGSVGAGFLGAGVTLALALAIFGVLLFLGFLTVGAGRSKRKRSRTGSDTNSNKEKA</sequence>
<keyword evidence="4 6" id="KW-0472">Membrane</keyword>
<dbReference type="GO" id="GO:0000324">
    <property type="term" value="C:fungal-type vacuole"/>
    <property type="evidence" value="ECO:0007669"/>
    <property type="project" value="TreeGrafter"/>
</dbReference>
<organism evidence="8 9">
    <name type="scientific">Hypsizygus marmoreus</name>
    <name type="common">White beech mushroom</name>
    <name type="synonym">Agaricus marmoreus</name>
    <dbReference type="NCBI Taxonomy" id="39966"/>
    <lineage>
        <taxon>Eukaryota</taxon>
        <taxon>Fungi</taxon>
        <taxon>Dikarya</taxon>
        <taxon>Basidiomycota</taxon>
        <taxon>Agaricomycotina</taxon>
        <taxon>Agaricomycetes</taxon>
        <taxon>Agaricomycetidae</taxon>
        <taxon>Agaricales</taxon>
        <taxon>Tricholomatineae</taxon>
        <taxon>Lyophyllaceae</taxon>
        <taxon>Hypsizygus</taxon>
    </lineage>
</organism>
<feature type="transmembrane region" description="Helical" evidence="6">
    <location>
        <begin position="54"/>
        <end position="72"/>
    </location>
</feature>
<dbReference type="OrthoDB" id="1735926at2759"/>
<dbReference type="PANTHER" id="PTHR11453:SF82">
    <property type="entry name" value="BORON TRANSPORTER 1"/>
    <property type="match status" value="1"/>
</dbReference>
<comment type="subcellular location">
    <subcellularLocation>
        <location evidence="1">Membrane</location>
        <topology evidence="1">Multi-pass membrane protein</topology>
    </subcellularLocation>
</comment>
<evidence type="ECO:0000256" key="1">
    <source>
        <dbReference type="ARBA" id="ARBA00004141"/>
    </source>
</evidence>
<feature type="region of interest" description="Disordered" evidence="5">
    <location>
        <begin position="202"/>
        <end position="223"/>
    </location>
</feature>
<dbReference type="InterPro" id="IPR003020">
    <property type="entry name" value="HCO3_transpt_euk"/>
</dbReference>
<evidence type="ECO:0000256" key="5">
    <source>
        <dbReference type="SAM" id="MobiDB-lite"/>
    </source>
</evidence>
<keyword evidence="2 6" id="KW-0812">Transmembrane</keyword>
<evidence type="ECO:0000313" key="9">
    <source>
        <dbReference type="Proteomes" id="UP000076154"/>
    </source>
</evidence>
<evidence type="ECO:0000259" key="7">
    <source>
        <dbReference type="Pfam" id="PF00955"/>
    </source>
</evidence>
<accession>A0A369J906</accession>
<keyword evidence="9" id="KW-1185">Reference proteome</keyword>
<dbReference type="STRING" id="39966.A0A369J906"/>